<dbReference type="Proteomes" id="UP001433508">
    <property type="component" value="Unassembled WGS sequence"/>
</dbReference>
<dbReference type="EMBL" id="MU971343">
    <property type="protein sequence ID" value="KAK9239920.1"/>
    <property type="molecule type" value="Genomic_DNA"/>
</dbReference>
<proteinExistence type="predicted"/>
<organism evidence="1 2">
    <name type="scientific">Lipomyces kononenkoae</name>
    <name type="common">Yeast</name>
    <dbReference type="NCBI Taxonomy" id="34357"/>
    <lineage>
        <taxon>Eukaryota</taxon>
        <taxon>Fungi</taxon>
        <taxon>Dikarya</taxon>
        <taxon>Ascomycota</taxon>
        <taxon>Saccharomycotina</taxon>
        <taxon>Lipomycetes</taxon>
        <taxon>Lipomycetales</taxon>
        <taxon>Lipomycetaceae</taxon>
        <taxon>Lipomyces</taxon>
    </lineage>
</organism>
<protein>
    <submittedName>
        <fullName evidence="1">Fungal-specific transcription factor domain-containing protein</fullName>
    </submittedName>
</protein>
<name>A0ACC3T8E8_LIPKO</name>
<keyword evidence="2" id="KW-1185">Reference proteome</keyword>
<sequence>MTDSTPPVSFSTSSSSTEEGQRQDYPVNNRWPAQFNGKIAIPRRRPHVESMASAIAPSSTSVGRKRGTGAKSPRISHACESCRLRKTKCSGERPACSHCIAFGIECNYVDNRRDRTRQELQDLREKVHQYESTFKKIAPALDQPTKELLSQVFPLHSPAEQNDKTPRDNASRDSIPATQDDDSEAFGEDLVSAEAGSTGSIDHLNDDISSIGISSPEGYVGKSSDIDWIKKIFEVAKETENYDTENVEKGFLNPRISEIETVSYNLDDLEIAVESVDLNSMPPKEIADKLIDYYFETVHPSFQFLLEPLFRYQYDIYCAGYLDTINTQWLALLNLVLAISSIYAHNAKAEAEGHELDHLQYYIRSKLLKPNVTAPGDLQHIQYVALLSFYLFASSHVNRSYSMLGLAIRNGQGIGLHLQLSSTGITDVQKEVRVRLWNALYVFERMVCSMTGRPSMISDERMSAPLPSVSAETDNWEFIPQMRQRTLPKTTIHGGQHFLYEIGLSKILGKVMDRLYVPAVINERWSTVQQIIEELNNELDKWKDGLTDEFSIDFNIDIASAGDDLTRLRMRTILAFQYYDIKRLINRPCLCHTEIPNESAQSKEFSWRCAVQCMQAGHRSLSLIPDLVPSPTLHQLTRDLIRVLPWWNIAHYLMSSMSAIVLGHIMDFKPDWPNEDDIRTDLDKCFAWFRSFEEDSLTAKRCADIISEFKGRVLRKVSSTHRLQPIRPDQSLDSQMQKQESFRQPSRPEPLYSVSQPRQPEADPSPYYYSLSQSPFNMQSYSAYYAQDVERSSSSSSTILNTPSARPYAPTTTNRANAMFGTNTRETHQHLPLTHPISHQMGHMPLQEQSSTGPHYYSELSENPNVAGTAQQNVQIFEPHALQSVEHPFNSHSSAIHPQNTSQLDNLAISYTPQHTAEYMLGLMTDADILPHEQHSGE</sequence>
<evidence type="ECO:0000313" key="2">
    <source>
        <dbReference type="Proteomes" id="UP001433508"/>
    </source>
</evidence>
<evidence type="ECO:0000313" key="1">
    <source>
        <dbReference type="EMBL" id="KAK9239920.1"/>
    </source>
</evidence>
<reference evidence="2" key="1">
    <citation type="journal article" date="2024" name="Front. Bioeng. Biotechnol.">
        <title>Genome-scale model development and genomic sequencing of the oleaginous clade Lipomyces.</title>
        <authorList>
            <person name="Czajka J.J."/>
            <person name="Han Y."/>
            <person name="Kim J."/>
            <person name="Mondo S.J."/>
            <person name="Hofstad B.A."/>
            <person name="Robles A."/>
            <person name="Haridas S."/>
            <person name="Riley R."/>
            <person name="LaButti K."/>
            <person name="Pangilinan J."/>
            <person name="Andreopoulos W."/>
            <person name="Lipzen A."/>
            <person name="Yan J."/>
            <person name="Wang M."/>
            <person name="Ng V."/>
            <person name="Grigoriev I.V."/>
            <person name="Spatafora J.W."/>
            <person name="Magnuson J.K."/>
            <person name="Baker S.E."/>
            <person name="Pomraning K.R."/>
        </authorList>
    </citation>
    <scope>NUCLEOTIDE SEQUENCE [LARGE SCALE GENOMIC DNA]</scope>
    <source>
        <strain evidence="2">CBS 7786</strain>
    </source>
</reference>
<accession>A0ACC3T8E8</accession>
<gene>
    <name evidence="1" type="ORF">V1525DRAFT_338527</name>
</gene>
<comment type="caution">
    <text evidence="1">The sequence shown here is derived from an EMBL/GenBank/DDBJ whole genome shotgun (WGS) entry which is preliminary data.</text>
</comment>